<keyword evidence="4" id="KW-1185">Reference proteome</keyword>
<dbReference type="PANTHER" id="PTHR42997:SF1">
    <property type="entry name" value="AP-4-A PHOSPHORYLASE"/>
    <property type="match status" value="1"/>
</dbReference>
<name>A0A419T1A5_9FIRM</name>
<dbReference type="Proteomes" id="UP000284177">
    <property type="component" value="Unassembled WGS sequence"/>
</dbReference>
<dbReference type="Pfam" id="PF01230">
    <property type="entry name" value="HIT"/>
    <property type="match status" value="1"/>
</dbReference>
<accession>A0A419T1A5</accession>
<dbReference type="InterPro" id="IPR052908">
    <property type="entry name" value="AP-4-A_phosphorylase"/>
</dbReference>
<keyword evidence="3" id="KW-0378">Hydrolase</keyword>
<proteinExistence type="predicted"/>
<dbReference type="InterPro" id="IPR011146">
    <property type="entry name" value="HIT-like"/>
</dbReference>
<evidence type="ECO:0000313" key="3">
    <source>
        <dbReference type="EMBL" id="RKD31255.1"/>
    </source>
</evidence>
<gene>
    <name evidence="3" type="ORF">BET03_03765</name>
</gene>
<evidence type="ECO:0000259" key="2">
    <source>
        <dbReference type="PROSITE" id="PS51084"/>
    </source>
</evidence>
<dbReference type="OrthoDB" id="9784774at2"/>
<dbReference type="PROSITE" id="PS51084">
    <property type="entry name" value="HIT_2"/>
    <property type="match status" value="1"/>
</dbReference>
<feature type="short sequence motif" description="Histidine triad motif" evidence="1">
    <location>
        <begin position="92"/>
        <end position="96"/>
    </location>
</feature>
<dbReference type="PANTHER" id="PTHR42997">
    <property type="entry name" value="HIT FAMILY HYDROLASE"/>
    <property type="match status" value="1"/>
</dbReference>
<evidence type="ECO:0000256" key="1">
    <source>
        <dbReference type="PROSITE-ProRule" id="PRU00464"/>
    </source>
</evidence>
<dbReference type="EMBL" id="MCIB01000023">
    <property type="protein sequence ID" value="RKD31255.1"/>
    <property type="molecule type" value="Genomic_DNA"/>
</dbReference>
<dbReference type="InterPro" id="IPR019808">
    <property type="entry name" value="Histidine_triad_CS"/>
</dbReference>
<dbReference type="AlphaFoldDB" id="A0A419T1A5"/>
<dbReference type="InterPro" id="IPR036265">
    <property type="entry name" value="HIT-like_sf"/>
</dbReference>
<dbReference type="RefSeq" id="WP_120169684.1">
    <property type="nucleotide sequence ID" value="NZ_MCIB01000023.1"/>
</dbReference>
<comment type="caution">
    <text evidence="3">The sequence shown here is derived from an EMBL/GenBank/DDBJ whole genome shotgun (WGS) entry which is preliminary data.</text>
</comment>
<evidence type="ECO:0000313" key="4">
    <source>
        <dbReference type="Proteomes" id="UP000284177"/>
    </source>
</evidence>
<reference evidence="3 4" key="1">
    <citation type="submission" date="2016-08" db="EMBL/GenBank/DDBJ databases">
        <title>Novel Firmicutes and Novel Genomes.</title>
        <authorList>
            <person name="Poppleton D.I."/>
            <person name="Gribaldo S."/>
        </authorList>
    </citation>
    <scope>NUCLEOTIDE SEQUENCE [LARGE SCALE GENOMIC DNA]</scope>
    <source>
        <strain evidence="3 4">CTT3</strain>
    </source>
</reference>
<sequence length="122" mass="14062">MGCTFCNIESLNIILENNLAFAIYDKYPVSKGHMLIITKRHIENYFQTKDEEKIAIMELLEECKRYLDKKYKPDGYNIGINCGKEAGQTIMHLHVHLIPRYKGDIDDPTGGVRGVIPSKRIY</sequence>
<protein>
    <submittedName>
        <fullName evidence="3">Diadenosine tetraphosphate hydrolase</fullName>
    </submittedName>
</protein>
<feature type="domain" description="HIT" evidence="2">
    <location>
        <begin position="1"/>
        <end position="107"/>
    </location>
</feature>
<dbReference type="Gene3D" id="3.30.428.10">
    <property type="entry name" value="HIT-like"/>
    <property type="match status" value="1"/>
</dbReference>
<dbReference type="GO" id="GO:0016787">
    <property type="term" value="F:hydrolase activity"/>
    <property type="evidence" value="ECO:0007669"/>
    <property type="project" value="UniProtKB-KW"/>
</dbReference>
<dbReference type="SUPFAM" id="SSF54197">
    <property type="entry name" value="HIT-like"/>
    <property type="match status" value="1"/>
</dbReference>
<dbReference type="PROSITE" id="PS00892">
    <property type="entry name" value="HIT_1"/>
    <property type="match status" value="1"/>
</dbReference>
<organism evidence="3 4">
    <name type="scientific">Thermohalobacter berrensis</name>
    <dbReference type="NCBI Taxonomy" id="99594"/>
    <lineage>
        <taxon>Bacteria</taxon>
        <taxon>Bacillati</taxon>
        <taxon>Bacillota</taxon>
        <taxon>Tissierellia</taxon>
        <taxon>Tissierellales</taxon>
        <taxon>Thermohalobacteraceae</taxon>
        <taxon>Thermohalobacter</taxon>
    </lineage>
</organism>